<feature type="domain" description="SpoVT-AbrB" evidence="2">
    <location>
        <begin position="1"/>
        <end position="46"/>
    </location>
</feature>
<gene>
    <name evidence="3" type="ORF">GHK45_00440</name>
</gene>
<reference evidence="3" key="1">
    <citation type="journal article" date="2013" name="Genome Biol.">
        <title>Comparative genomics of the core and accessory genomes of 48 Sinorhizobium strains comprising five genospecies.</title>
        <authorList>
            <person name="Sugawara M."/>
            <person name="Epstein B."/>
            <person name="Badgley B.D."/>
            <person name="Unno T."/>
            <person name="Xu L."/>
            <person name="Reese J."/>
            <person name="Gyaneshwar P."/>
            <person name="Denny R."/>
            <person name="Mudge J."/>
            <person name="Bharti A.K."/>
            <person name="Farmer A.D."/>
            <person name="May G.D."/>
            <person name="Woodward J.E."/>
            <person name="Medigue C."/>
            <person name="Vallenet D."/>
            <person name="Lajus A."/>
            <person name="Rouy Z."/>
            <person name="Martinez-Vaz B."/>
            <person name="Tiffin P."/>
            <person name="Young N.D."/>
            <person name="Sadowsky M.J."/>
        </authorList>
    </citation>
    <scope>NUCLEOTIDE SEQUENCE</scope>
    <source>
        <strain evidence="3">M30</strain>
    </source>
</reference>
<protein>
    <submittedName>
        <fullName evidence="3">AbrB/MazE/SpoVT family DNA-binding domain-containing protein</fullName>
    </submittedName>
</protein>
<name>A0A6A7ZH02_RHIML</name>
<sequence length="77" mass="8205">MATTVTIKGQVTIPKAVRELLGIKPGSKVDFRPTGNGIVENRRADSKPVSSRFQNLRGHAGEGLSTDDIMALTRGDA</sequence>
<organism evidence="3">
    <name type="scientific">Rhizobium meliloti</name>
    <name type="common">Ensifer meliloti</name>
    <name type="synonym">Sinorhizobium meliloti</name>
    <dbReference type="NCBI Taxonomy" id="382"/>
    <lineage>
        <taxon>Bacteria</taxon>
        <taxon>Pseudomonadati</taxon>
        <taxon>Pseudomonadota</taxon>
        <taxon>Alphaproteobacteria</taxon>
        <taxon>Hyphomicrobiales</taxon>
        <taxon>Rhizobiaceae</taxon>
        <taxon>Sinorhizobium/Ensifer group</taxon>
        <taxon>Sinorhizobium</taxon>
    </lineage>
</organism>
<evidence type="ECO:0000256" key="1">
    <source>
        <dbReference type="PROSITE-ProRule" id="PRU01076"/>
    </source>
</evidence>
<accession>A0A6A7ZH02</accession>
<dbReference type="RefSeq" id="WP_153317797.1">
    <property type="nucleotide sequence ID" value="NZ_CP136291.1"/>
</dbReference>
<dbReference type="NCBIfam" id="TIGR01439">
    <property type="entry name" value="lp_hng_hel_AbrB"/>
    <property type="match status" value="1"/>
</dbReference>
<comment type="caution">
    <text evidence="3">The sequence shown here is derived from an EMBL/GenBank/DDBJ whole genome shotgun (WGS) entry which is preliminary data.</text>
</comment>
<keyword evidence="1 3" id="KW-0238">DNA-binding</keyword>
<dbReference type="GO" id="GO:0003677">
    <property type="term" value="F:DNA binding"/>
    <property type="evidence" value="ECO:0007669"/>
    <property type="project" value="UniProtKB-UniRule"/>
</dbReference>
<dbReference type="InterPro" id="IPR037914">
    <property type="entry name" value="SpoVT-AbrB_sf"/>
</dbReference>
<dbReference type="AlphaFoldDB" id="A0A6A7ZH02"/>
<dbReference type="SMART" id="SM00966">
    <property type="entry name" value="SpoVT_AbrB"/>
    <property type="match status" value="1"/>
</dbReference>
<dbReference type="InterPro" id="IPR007159">
    <property type="entry name" value="SpoVT-AbrB_dom"/>
</dbReference>
<proteinExistence type="predicted"/>
<dbReference type="Gene3D" id="2.10.260.10">
    <property type="match status" value="1"/>
</dbReference>
<evidence type="ECO:0000313" key="3">
    <source>
        <dbReference type="EMBL" id="MQW02373.1"/>
    </source>
</evidence>
<evidence type="ECO:0000259" key="2">
    <source>
        <dbReference type="PROSITE" id="PS51740"/>
    </source>
</evidence>
<dbReference type="EMBL" id="WISP01000008">
    <property type="protein sequence ID" value="MQW02373.1"/>
    <property type="molecule type" value="Genomic_DNA"/>
</dbReference>
<dbReference type="SUPFAM" id="SSF89447">
    <property type="entry name" value="AbrB/MazE/MraZ-like"/>
    <property type="match status" value="1"/>
</dbReference>
<dbReference type="PROSITE" id="PS51740">
    <property type="entry name" value="SPOVT_ABRB"/>
    <property type="match status" value="1"/>
</dbReference>
<dbReference type="Pfam" id="PF04014">
    <property type="entry name" value="MazE_antitoxin"/>
    <property type="match status" value="1"/>
</dbReference>